<accession>A0ABS4TAS1</accession>
<organism evidence="1 2">
    <name type="scientific">Kibdelosporangium banguiense</name>
    <dbReference type="NCBI Taxonomy" id="1365924"/>
    <lineage>
        <taxon>Bacteria</taxon>
        <taxon>Bacillati</taxon>
        <taxon>Actinomycetota</taxon>
        <taxon>Actinomycetes</taxon>
        <taxon>Pseudonocardiales</taxon>
        <taxon>Pseudonocardiaceae</taxon>
        <taxon>Kibdelosporangium</taxon>
    </lineage>
</organism>
<sequence length="95" mass="10283">MVEQGASPDPDYAVDPTTMREAVRWYLTPVITDLETMSGGFTAAHGEVKAAHDTEAPGWFGGVGSGDIRLASSSFLNAAEWQLRQLTQDQTELVK</sequence>
<dbReference type="Proteomes" id="UP001519332">
    <property type="component" value="Unassembled WGS sequence"/>
</dbReference>
<dbReference type="EMBL" id="JAGINW010000001">
    <property type="protein sequence ID" value="MBP2321528.1"/>
    <property type="molecule type" value="Genomic_DNA"/>
</dbReference>
<keyword evidence="2" id="KW-1185">Reference proteome</keyword>
<gene>
    <name evidence="1" type="ORF">JOF56_001913</name>
</gene>
<name>A0ABS4TAS1_9PSEU</name>
<evidence type="ECO:0000313" key="2">
    <source>
        <dbReference type="Proteomes" id="UP001519332"/>
    </source>
</evidence>
<dbReference type="RefSeq" id="WP_209636445.1">
    <property type="nucleotide sequence ID" value="NZ_JAGINW010000001.1"/>
</dbReference>
<evidence type="ECO:0000313" key="1">
    <source>
        <dbReference type="EMBL" id="MBP2321528.1"/>
    </source>
</evidence>
<comment type="caution">
    <text evidence="1">The sequence shown here is derived from an EMBL/GenBank/DDBJ whole genome shotgun (WGS) entry which is preliminary data.</text>
</comment>
<reference evidence="1 2" key="1">
    <citation type="submission" date="2021-03" db="EMBL/GenBank/DDBJ databases">
        <title>Sequencing the genomes of 1000 actinobacteria strains.</title>
        <authorList>
            <person name="Klenk H.-P."/>
        </authorList>
    </citation>
    <scope>NUCLEOTIDE SEQUENCE [LARGE SCALE GENOMIC DNA]</scope>
    <source>
        <strain evidence="1 2">DSM 46670</strain>
    </source>
</reference>
<proteinExistence type="predicted"/>
<protein>
    <submittedName>
        <fullName evidence="1">Uncharacterized protein</fullName>
    </submittedName>
</protein>